<dbReference type="RefSeq" id="WP_343906861.1">
    <property type="nucleotide sequence ID" value="NZ_BAAAJE010000006.1"/>
</dbReference>
<reference evidence="1 2" key="1">
    <citation type="journal article" date="2019" name="Int. J. Syst. Evol. Microbiol.">
        <title>The Global Catalogue of Microorganisms (GCM) 10K type strain sequencing project: providing services to taxonomists for standard genome sequencing and annotation.</title>
        <authorList>
            <consortium name="The Broad Institute Genomics Platform"/>
            <consortium name="The Broad Institute Genome Sequencing Center for Infectious Disease"/>
            <person name="Wu L."/>
            <person name="Ma J."/>
        </authorList>
    </citation>
    <scope>NUCLEOTIDE SEQUENCE [LARGE SCALE GENOMIC DNA]</scope>
    <source>
        <strain evidence="1 2">JCM 11813</strain>
    </source>
</reference>
<proteinExistence type="predicted"/>
<comment type="caution">
    <text evidence="1">The sequence shown here is derived from an EMBL/GenBank/DDBJ whole genome shotgun (WGS) entry which is preliminary data.</text>
</comment>
<evidence type="ECO:0000313" key="2">
    <source>
        <dbReference type="Proteomes" id="UP001499979"/>
    </source>
</evidence>
<dbReference type="EMBL" id="BAAAJE010000006">
    <property type="protein sequence ID" value="GAA1135721.1"/>
    <property type="molecule type" value="Genomic_DNA"/>
</dbReference>
<protein>
    <recommendedName>
        <fullName evidence="3">STAS domain-containing protein</fullName>
    </recommendedName>
</protein>
<evidence type="ECO:0000313" key="1">
    <source>
        <dbReference type="EMBL" id="GAA1135721.1"/>
    </source>
</evidence>
<evidence type="ECO:0008006" key="3">
    <source>
        <dbReference type="Google" id="ProtNLM"/>
    </source>
</evidence>
<gene>
    <name evidence="1" type="ORF">GCM10009606_14920</name>
</gene>
<keyword evidence="2" id="KW-1185">Reference proteome</keyword>
<accession>A0ABN1UB91</accession>
<dbReference type="Proteomes" id="UP001499979">
    <property type="component" value="Unassembled WGS sequence"/>
</dbReference>
<organism evidence="1 2">
    <name type="scientific">Nocardioides aquiterrae</name>
    <dbReference type="NCBI Taxonomy" id="203799"/>
    <lineage>
        <taxon>Bacteria</taxon>
        <taxon>Bacillati</taxon>
        <taxon>Actinomycetota</taxon>
        <taxon>Actinomycetes</taxon>
        <taxon>Propionibacteriales</taxon>
        <taxon>Nocardioidaceae</taxon>
        <taxon>Nocardioides</taxon>
    </lineage>
</organism>
<name>A0ABN1UB91_9ACTN</name>
<sequence length="101" mass="10367">MVSVSFNARERRLVLDGTCWPTDAEGVSDAIRAAADPSRGLVLDLTRLTSLPHEVAAATTAACCAAEADGCRIRVWTLPGSATELALAAASRGEAALAPTS</sequence>